<sequence length="933" mass="103026">MKSQLNLKKALITVLFVIIGVTVFAQTGKISGKVSDKKTGETLIGVTVKIKGSTIGVATNVKGEYSIGGMTAGNYSIQFSYMGYVTKEMNDVKVSEGNATLLNVDLSEEAGKALDNVSITAKVNRESETSLNMERKNSSVVLQKIGAQELIRKGLSNVAEGVTKIAGVSIVGNKNVFVRGLGDRYNNTMLNGLPIPSTNPDLKLIPLDIFPTSVVKNIGVTKSYSPELYGDFSGGNIDIITKDYPEKAFLKVGLSSGYNSITTGKDFYSTKRSFLNFVGFDRSDRAMPEGVANTKVYNSANQNGKPSDFSTAWSPEKKSAPVSTGFSVGGGNSYNLGDDRQFGFLANLTYKNDYRYSDGISAIFNAQQAPDYLYNTNRYSFGTNTSGLVNLFYKAGAKSSYSLTALYVNDSSNDIFDQQGFKSDLSGDIYARRNSYVQNSLLTTQLAGTNQLGESTKLKFALGYSNITGSTPDRVQNSFIDNKNGTYSFLKFNTSDNHRFFADLDENDFSGNVSVDFASKSENSVFRNLQVGIQGRHKKRVFGARQIDTKIGLSPVLGLSEVDQYLNDGRLGSGEDANSFRYQESYYAPNDYKADLNIAASFFNFNFEWNKKLKLIAGVRAEYSVQNTYFKESSQAYDAPFQKKKLDNIDILPAVTLKYLITEKSNVLFAASKTMSRPQFVEAAPFRYNVGFGIAEGEGNPDLVNSSNYNADLKYEIYPSANELFSVSVFGKYIDKPIELSQVNSADPLFTYINTDNALVAGIELEYNRNIASMFSSSSKLLKNMTLGINGSYIHSKIEISDETIKNSKKPIAPTNRSRPLFGASPYLINLDYSYKHNWSESTNTMFTVTYNVFGKRLFVAGAQQAGDIYEMPVNTLDFIVNTKINNRIGLDLNIGNILNPKVKFQQEYSNNNLIYNEYRKGINVGLNLNYSF</sequence>
<keyword evidence="5 7" id="KW-0472">Membrane</keyword>
<dbReference type="STRING" id="288992.SAMN04488522_103751"/>
<evidence type="ECO:0000256" key="4">
    <source>
        <dbReference type="ARBA" id="ARBA00022692"/>
    </source>
</evidence>
<keyword evidence="6 7" id="KW-0998">Cell outer membrane</keyword>
<evidence type="ECO:0000313" key="9">
    <source>
        <dbReference type="EMBL" id="SHF81579.1"/>
    </source>
</evidence>
<gene>
    <name evidence="9" type="ORF">SAMN04488522_103751</name>
</gene>
<dbReference type="RefSeq" id="WP_143166841.1">
    <property type="nucleotide sequence ID" value="NZ_FQUQ01000003.1"/>
</dbReference>
<keyword evidence="10" id="KW-1185">Reference proteome</keyword>
<dbReference type="Gene3D" id="2.60.40.1120">
    <property type="entry name" value="Carboxypeptidase-like, regulatory domain"/>
    <property type="match status" value="1"/>
</dbReference>
<dbReference type="Gene3D" id="2.170.130.10">
    <property type="entry name" value="TonB-dependent receptor, plug domain"/>
    <property type="match status" value="1"/>
</dbReference>
<dbReference type="SUPFAM" id="SSF49464">
    <property type="entry name" value="Carboxypeptidase regulatory domain-like"/>
    <property type="match status" value="1"/>
</dbReference>
<keyword evidence="4 7" id="KW-0812">Transmembrane</keyword>
<accession>A0A1M5EQT6</accession>
<dbReference type="PANTHER" id="PTHR40980">
    <property type="entry name" value="PLUG DOMAIN-CONTAINING PROTEIN"/>
    <property type="match status" value="1"/>
</dbReference>
<evidence type="ECO:0000256" key="6">
    <source>
        <dbReference type="ARBA" id="ARBA00023237"/>
    </source>
</evidence>
<dbReference type="InterPro" id="IPR008969">
    <property type="entry name" value="CarboxyPept-like_regulatory"/>
</dbReference>
<proteinExistence type="inferred from homology"/>
<evidence type="ECO:0000256" key="7">
    <source>
        <dbReference type="PROSITE-ProRule" id="PRU01360"/>
    </source>
</evidence>
<evidence type="ECO:0000256" key="2">
    <source>
        <dbReference type="ARBA" id="ARBA00022448"/>
    </source>
</evidence>
<evidence type="ECO:0000256" key="1">
    <source>
        <dbReference type="ARBA" id="ARBA00004571"/>
    </source>
</evidence>
<dbReference type="PROSITE" id="PS52016">
    <property type="entry name" value="TONB_DEPENDENT_REC_3"/>
    <property type="match status" value="1"/>
</dbReference>
<dbReference type="Gene3D" id="2.40.170.20">
    <property type="entry name" value="TonB-dependent receptor, beta-barrel domain"/>
    <property type="match status" value="1"/>
</dbReference>
<evidence type="ECO:0000313" key="10">
    <source>
        <dbReference type="Proteomes" id="UP000184287"/>
    </source>
</evidence>
<evidence type="ECO:0000259" key="8">
    <source>
        <dbReference type="Pfam" id="PF07715"/>
    </source>
</evidence>
<keyword evidence="9" id="KW-0675">Receptor</keyword>
<comment type="subcellular location">
    <subcellularLocation>
        <location evidence="1 7">Cell outer membrane</location>
        <topology evidence="1 7">Multi-pass membrane protein</topology>
    </subcellularLocation>
</comment>
<dbReference type="Proteomes" id="UP000184287">
    <property type="component" value="Unassembled WGS sequence"/>
</dbReference>
<name>A0A1M5EQT6_9SPHI</name>
<evidence type="ECO:0000256" key="5">
    <source>
        <dbReference type="ARBA" id="ARBA00023136"/>
    </source>
</evidence>
<dbReference type="Pfam" id="PF13715">
    <property type="entry name" value="CarbopepD_reg_2"/>
    <property type="match status" value="1"/>
</dbReference>
<dbReference type="OrthoDB" id="9768470at2"/>
<dbReference type="EMBL" id="FQUQ01000003">
    <property type="protein sequence ID" value="SHF81579.1"/>
    <property type="molecule type" value="Genomic_DNA"/>
</dbReference>
<dbReference type="AlphaFoldDB" id="A0A1M5EQT6"/>
<comment type="similarity">
    <text evidence="7">Belongs to the TonB-dependent receptor family.</text>
</comment>
<dbReference type="SUPFAM" id="SSF56935">
    <property type="entry name" value="Porins"/>
    <property type="match status" value="1"/>
</dbReference>
<feature type="domain" description="TonB-dependent receptor plug" evidence="8">
    <location>
        <begin position="137"/>
        <end position="233"/>
    </location>
</feature>
<dbReference type="InterPro" id="IPR039426">
    <property type="entry name" value="TonB-dep_rcpt-like"/>
</dbReference>
<keyword evidence="3 7" id="KW-1134">Transmembrane beta strand</keyword>
<dbReference type="GO" id="GO:0009279">
    <property type="term" value="C:cell outer membrane"/>
    <property type="evidence" value="ECO:0007669"/>
    <property type="project" value="UniProtKB-SubCell"/>
</dbReference>
<organism evidence="9 10">
    <name type="scientific">Pedobacter caeni</name>
    <dbReference type="NCBI Taxonomy" id="288992"/>
    <lineage>
        <taxon>Bacteria</taxon>
        <taxon>Pseudomonadati</taxon>
        <taxon>Bacteroidota</taxon>
        <taxon>Sphingobacteriia</taxon>
        <taxon>Sphingobacteriales</taxon>
        <taxon>Sphingobacteriaceae</taxon>
        <taxon>Pedobacter</taxon>
    </lineage>
</organism>
<dbReference type="InterPro" id="IPR012910">
    <property type="entry name" value="Plug_dom"/>
</dbReference>
<keyword evidence="2 7" id="KW-0813">Transport</keyword>
<protein>
    <submittedName>
        <fullName evidence="9">TonB-dependent receptor</fullName>
    </submittedName>
</protein>
<reference evidence="10" key="1">
    <citation type="submission" date="2016-11" db="EMBL/GenBank/DDBJ databases">
        <authorList>
            <person name="Varghese N."/>
            <person name="Submissions S."/>
        </authorList>
    </citation>
    <scope>NUCLEOTIDE SEQUENCE [LARGE SCALE GENOMIC DNA]</scope>
    <source>
        <strain evidence="10">DSM 16990</strain>
    </source>
</reference>
<evidence type="ECO:0000256" key="3">
    <source>
        <dbReference type="ARBA" id="ARBA00022452"/>
    </source>
</evidence>
<dbReference type="PANTHER" id="PTHR40980:SF5">
    <property type="entry name" value="TONB-DEPENDENT RECEPTOR"/>
    <property type="match status" value="1"/>
</dbReference>
<dbReference type="InterPro" id="IPR037066">
    <property type="entry name" value="Plug_dom_sf"/>
</dbReference>
<dbReference type="Pfam" id="PF07715">
    <property type="entry name" value="Plug"/>
    <property type="match status" value="1"/>
</dbReference>
<dbReference type="InterPro" id="IPR036942">
    <property type="entry name" value="Beta-barrel_TonB_sf"/>
</dbReference>